<gene>
    <name evidence="1" type="ORF">NDU88_006640</name>
</gene>
<reference evidence="1" key="1">
    <citation type="journal article" date="2022" name="bioRxiv">
        <title>Sequencing and chromosome-scale assembly of the giantPleurodeles waltlgenome.</title>
        <authorList>
            <person name="Brown T."/>
            <person name="Elewa A."/>
            <person name="Iarovenko S."/>
            <person name="Subramanian E."/>
            <person name="Araus A.J."/>
            <person name="Petzold A."/>
            <person name="Susuki M."/>
            <person name="Suzuki K.-i.T."/>
            <person name="Hayashi T."/>
            <person name="Toyoda A."/>
            <person name="Oliveira C."/>
            <person name="Osipova E."/>
            <person name="Leigh N.D."/>
            <person name="Simon A."/>
            <person name="Yun M.H."/>
        </authorList>
    </citation>
    <scope>NUCLEOTIDE SEQUENCE</scope>
    <source>
        <strain evidence="1">20211129_DDA</strain>
        <tissue evidence="1">Liver</tissue>
    </source>
</reference>
<dbReference type="EMBL" id="JANPWB010000003">
    <property type="protein sequence ID" value="KAJ1202845.1"/>
    <property type="molecule type" value="Genomic_DNA"/>
</dbReference>
<dbReference type="Proteomes" id="UP001066276">
    <property type="component" value="Chromosome 2_1"/>
</dbReference>
<name>A0AAV7VS52_PLEWA</name>
<comment type="caution">
    <text evidence="1">The sequence shown here is derived from an EMBL/GenBank/DDBJ whole genome shotgun (WGS) entry which is preliminary data.</text>
</comment>
<dbReference type="AlphaFoldDB" id="A0AAV7VS52"/>
<organism evidence="1 2">
    <name type="scientific">Pleurodeles waltl</name>
    <name type="common">Iberian ribbed newt</name>
    <dbReference type="NCBI Taxonomy" id="8319"/>
    <lineage>
        <taxon>Eukaryota</taxon>
        <taxon>Metazoa</taxon>
        <taxon>Chordata</taxon>
        <taxon>Craniata</taxon>
        <taxon>Vertebrata</taxon>
        <taxon>Euteleostomi</taxon>
        <taxon>Amphibia</taxon>
        <taxon>Batrachia</taxon>
        <taxon>Caudata</taxon>
        <taxon>Salamandroidea</taxon>
        <taxon>Salamandridae</taxon>
        <taxon>Pleurodelinae</taxon>
        <taxon>Pleurodeles</taxon>
    </lineage>
</organism>
<sequence>MRPCLRVRNLPGVGRHHLTCLRRRRGCHWSCRPPGEEWPVTGQPGARSPNGSGPNWGAGTARHVELHCNALSEAVVERGWSPVGSGTYLVWSVIAPIADGGKRAQAEAAVGPRGECRAAEAWGHRGDCHAALCVPPMVCLATLNPSFTTGSRH</sequence>
<protein>
    <submittedName>
        <fullName evidence="1">Uncharacterized protein</fullName>
    </submittedName>
</protein>
<evidence type="ECO:0000313" key="2">
    <source>
        <dbReference type="Proteomes" id="UP001066276"/>
    </source>
</evidence>
<evidence type="ECO:0000313" key="1">
    <source>
        <dbReference type="EMBL" id="KAJ1202845.1"/>
    </source>
</evidence>
<proteinExistence type="predicted"/>
<keyword evidence="2" id="KW-1185">Reference proteome</keyword>
<accession>A0AAV7VS52</accession>